<dbReference type="OrthoDB" id="3823115at2"/>
<keyword evidence="4" id="KW-1185">Reference proteome</keyword>
<gene>
    <name evidence="3" type="ORF">AWC17_13520</name>
</gene>
<dbReference type="SUPFAM" id="SSF54534">
    <property type="entry name" value="FKBP-like"/>
    <property type="match status" value="1"/>
</dbReference>
<dbReference type="AlphaFoldDB" id="A0A0F5NG49"/>
<dbReference type="PANTHER" id="PTHR30437:SF4">
    <property type="entry name" value="TRANSCRIPTION ELONGATION FACTOR GREA"/>
    <property type="match status" value="1"/>
</dbReference>
<organism evidence="3 4">
    <name type="scientific">Mycobacterium nebraskense</name>
    <dbReference type="NCBI Taxonomy" id="244292"/>
    <lineage>
        <taxon>Bacteria</taxon>
        <taxon>Bacillati</taxon>
        <taxon>Actinomycetota</taxon>
        <taxon>Actinomycetes</taxon>
        <taxon>Mycobacteriales</taxon>
        <taxon>Mycobacteriaceae</taxon>
        <taxon>Mycobacterium</taxon>
    </lineage>
</organism>
<dbReference type="Gene3D" id="3.10.50.30">
    <property type="entry name" value="Transcription elongation factor, GreA/GreB, C-terminal domain"/>
    <property type="match status" value="1"/>
</dbReference>
<dbReference type="PANTHER" id="PTHR30437">
    <property type="entry name" value="TRANSCRIPTION ELONGATION FACTOR GREA"/>
    <property type="match status" value="1"/>
</dbReference>
<dbReference type="InterPro" id="IPR001437">
    <property type="entry name" value="Tscrpt_elong_fac_GreA/B_C"/>
</dbReference>
<keyword evidence="1" id="KW-0175">Coiled coil</keyword>
<feature type="coiled-coil region" evidence="1">
    <location>
        <begin position="6"/>
        <end position="40"/>
    </location>
</feature>
<protein>
    <submittedName>
        <fullName evidence="3">Nucleoside diphosphate kinase regulator</fullName>
    </submittedName>
</protein>
<dbReference type="GO" id="GO:0006354">
    <property type="term" value="P:DNA-templated transcription elongation"/>
    <property type="evidence" value="ECO:0007669"/>
    <property type="project" value="TreeGrafter"/>
</dbReference>
<dbReference type="GO" id="GO:0003677">
    <property type="term" value="F:DNA binding"/>
    <property type="evidence" value="ECO:0007669"/>
    <property type="project" value="InterPro"/>
</dbReference>
<dbReference type="GO" id="GO:0016301">
    <property type="term" value="F:kinase activity"/>
    <property type="evidence" value="ECO:0007669"/>
    <property type="project" value="UniProtKB-KW"/>
</dbReference>
<reference evidence="3 4" key="1">
    <citation type="submission" date="2016-01" db="EMBL/GenBank/DDBJ databases">
        <title>The new phylogeny of the genus Mycobacterium.</title>
        <authorList>
            <person name="Tarcisio F."/>
            <person name="Conor M."/>
            <person name="Antonella G."/>
            <person name="Elisabetta G."/>
            <person name="Giulia F.S."/>
            <person name="Sara T."/>
            <person name="Anna F."/>
            <person name="Clotilde B."/>
            <person name="Roberto B."/>
            <person name="Veronica D.S."/>
            <person name="Fabio R."/>
            <person name="Monica P."/>
            <person name="Olivier J."/>
            <person name="Enrico T."/>
            <person name="Nicola S."/>
        </authorList>
    </citation>
    <scope>NUCLEOTIDE SEQUENCE [LARGE SCALE GENOMIC DNA]</scope>
    <source>
        <strain evidence="3 4">DSM 44803</strain>
    </source>
</reference>
<dbReference type="Proteomes" id="UP000193781">
    <property type="component" value="Unassembled WGS sequence"/>
</dbReference>
<evidence type="ECO:0000313" key="4">
    <source>
        <dbReference type="Proteomes" id="UP000193781"/>
    </source>
</evidence>
<dbReference type="GO" id="GO:0070063">
    <property type="term" value="F:RNA polymerase binding"/>
    <property type="evidence" value="ECO:0007669"/>
    <property type="project" value="InterPro"/>
</dbReference>
<evidence type="ECO:0000313" key="3">
    <source>
        <dbReference type="EMBL" id="ORW17094.1"/>
    </source>
</evidence>
<dbReference type="InterPro" id="IPR023459">
    <property type="entry name" value="Tscrpt_elong_fac_GreA/B_fam"/>
</dbReference>
<keyword evidence="3" id="KW-0418">Kinase</keyword>
<dbReference type="GO" id="GO:0032784">
    <property type="term" value="P:regulation of DNA-templated transcription elongation"/>
    <property type="evidence" value="ECO:0007669"/>
    <property type="project" value="InterPro"/>
</dbReference>
<dbReference type="Pfam" id="PF01272">
    <property type="entry name" value="GreA_GreB"/>
    <property type="match status" value="1"/>
</dbReference>
<dbReference type="EMBL" id="LQPH01000156">
    <property type="protein sequence ID" value="ORW17094.1"/>
    <property type="molecule type" value="Genomic_DNA"/>
</dbReference>
<dbReference type="STRING" id="244292.ABW17_13195"/>
<dbReference type="PIRSF" id="PIRSF006092">
    <property type="entry name" value="GreA_GreB"/>
    <property type="match status" value="1"/>
</dbReference>
<sequence length="159" mass="17283">MSKKVQSAADAARENLAAELERLRQRRDRLEGEVRNDRGMVGDHGDAAEAIQRAEELVGLSDRINELDRRMRTGPSQPDASETLPGGTEVTLRFSDGEVVTMHVISIVEETPVGREGETLTARSPLAQALAGHKAGDTVTYSTPQGEDQVELIAVKLPR</sequence>
<comment type="caution">
    <text evidence="3">The sequence shown here is derived from an EMBL/GenBank/DDBJ whole genome shotgun (WGS) entry which is preliminary data.</text>
</comment>
<feature type="domain" description="Transcription elongation factor GreA/GreB C-terminal" evidence="2">
    <location>
        <begin position="87"/>
        <end position="156"/>
    </location>
</feature>
<dbReference type="InterPro" id="IPR036953">
    <property type="entry name" value="GreA/GreB_C_sf"/>
</dbReference>
<dbReference type="RefSeq" id="WP_046182759.1">
    <property type="nucleotide sequence ID" value="NZ_JACKSS010000012.1"/>
</dbReference>
<proteinExistence type="predicted"/>
<keyword evidence="3" id="KW-0808">Transferase</keyword>
<evidence type="ECO:0000259" key="2">
    <source>
        <dbReference type="Pfam" id="PF01272"/>
    </source>
</evidence>
<evidence type="ECO:0000256" key="1">
    <source>
        <dbReference type="SAM" id="Coils"/>
    </source>
</evidence>
<dbReference type="NCBIfam" id="NF004548">
    <property type="entry name" value="PRK05892.1"/>
    <property type="match status" value="1"/>
</dbReference>
<name>A0A0F5NG49_9MYCO</name>
<accession>A0A0F5NG49</accession>